<dbReference type="EMBL" id="MIGC01005267">
    <property type="protein sequence ID" value="PHJ17107.1"/>
    <property type="molecule type" value="Genomic_DNA"/>
</dbReference>
<sequence length="85" mass="9543">MDCADRYDETGQSFALWLTWAVTCTVCDFKSLQRVTLSRVLLPFVFGDGFSRGGTPFTSSGESESIYLYNNETEGRRFPDVHTAS</sequence>
<dbReference type="VEuPathDB" id="ToxoDB:CSUI_009071"/>
<protein>
    <submittedName>
        <fullName evidence="1">Uncharacterized protein</fullName>
    </submittedName>
</protein>
<dbReference type="GeneID" id="94432401"/>
<keyword evidence="2" id="KW-1185">Reference proteome</keyword>
<proteinExistence type="predicted"/>
<reference evidence="1 2" key="1">
    <citation type="journal article" date="2017" name="Int. J. Parasitol.">
        <title>The genome of the protozoan parasite Cystoisospora suis and a reverse vaccinology approach to identify vaccine candidates.</title>
        <authorList>
            <person name="Palmieri N."/>
            <person name="Shrestha A."/>
            <person name="Ruttkowski B."/>
            <person name="Beck T."/>
            <person name="Vogl C."/>
            <person name="Tomley F."/>
            <person name="Blake D.P."/>
            <person name="Joachim A."/>
        </authorList>
    </citation>
    <scope>NUCLEOTIDE SEQUENCE [LARGE SCALE GENOMIC DNA]</scope>
    <source>
        <strain evidence="1 2">Wien I</strain>
    </source>
</reference>
<comment type="caution">
    <text evidence="1">The sequence shown here is derived from an EMBL/GenBank/DDBJ whole genome shotgun (WGS) entry which is preliminary data.</text>
</comment>
<dbReference type="Proteomes" id="UP000221165">
    <property type="component" value="Unassembled WGS sequence"/>
</dbReference>
<name>A0A2C6KHT8_9APIC</name>
<organism evidence="1 2">
    <name type="scientific">Cystoisospora suis</name>
    <dbReference type="NCBI Taxonomy" id="483139"/>
    <lineage>
        <taxon>Eukaryota</taxon>
        <taxon>Sar</taxon>
        <taxon>Alveolata</taxon>
        <taxon>Apicomplexa</taxon>
        <taxon>Conoidasida</taxon>
        <taxon>Coccidia</taxon>
        <taxon>Eucoccidiorida</taxon>
        <taxon>Eimeriorina</taxon>
        <taxon>Sarcocystidae</taxon>
        <taxon>Cystoisospora</taxon>
    </lineage>
</organism>
<accession>A0A2C6KHT8</accession>
<dbReference type="RefSeq" id="XP_067918832.1">
    <property type="nucleotide sequence ID" value="XM_068069190.1"/>
</dbReference>
<gene>
    <name evidence="1" type="ORF">CSUI_009071</name>
</gene>
<evidence type="ECO:0000313" key="2">
    <source>
        <dbReference type="Proteomes" id="UP000221165"/>
    </source>
</evidence>
<evidence type="ECO:0000313" key="1">
    <source>
        <dbReference type="EMBL" id="PHJ17107.1"/>
    </source>
</evidence>
<dbReference type="AlphaFoldDB" id="A0A2C6KHT8"/>